<evidence type="ECO:0008006" key="4">
    <source>
        <dbReference type="Google" id="ProtNLM"/>
    </source>
</evidence>
<accession>A0ABX1WXD6</accession>
<sequence length="181" mass="21001">MYNSSNQTLFFKYFFPLLFIFGFGASFLANNFVGEAPDNFKNAFAVVFIWFLLIYAQMPFRLKIISTSDSGIIIKGRERKLIPYSDIESVSKYDLAGPMFMTIKYFDQKSGDTKKICFLPSHSQKRTMADDKITAYIKKKMKDENPKYREENQPSNTKNFFILMLVSLPFSVTAFSFFIFG</sequence>
<keyword evidence="3" id="KW-1185">Reference proteome</keyword>
<comment type="caution">
    <text evidence="2">The sequence shown here is derived from an EMBL/GenBank/DDBJ whole genome shotgun (WGS) entry which is preliminary data.</text>
</comment>
<dbReference type="EMBL" id="RZNH01000022">
    <property type="protein sequence ID" value="NOU60795.1"/>
    <property type="molecule type" value="Genomic_DNA"/>
</dbReference>
<gene>
    <name evidence="2" type="ORF">ELS83_13305</name>
</gene>
<protein>
    <recommendedName>
        <fullName evidence="4">PH domain-containing protein</fullName>
    </recommendedName>
</protein>
<evidence type="ECO:0000313" key="2">
    <source>
        <dbReference type="EMBL" id="NOU60795.1"/>
    </source>
</evidence>
<organism evidence="2 3">
    <name type="scientific">Marinifilum caeruleilacunae</name>
    <dbReference type="NCBI Taxonomy" id="2499076"/>
    <lineage>
        <taxon>Bacteria</taxon>
        <taxon>Pseudomonadati</taxon>
        <taxon>Bacteroidota</taxon>
        <taxon>Bacteroidia</taxon>
        <taxon>Marinilabiliales</taxon>
        <taxon>Marinifilaceae</taxon>
    </lineage>
</organism>
<dbReference type="Proteomes" id="UP000732105">
    <property type="component" value="Unassembled WGS sequence"/>
</dbReference>
<keyword evidence="1" id="KW-0812">Transmembrane</keyword>
<feature type="transmembrane region" description="Helical" evidence="1">
    <location>
        <begin position="12"/>
        <end position="33"/>
    </location>
</feature>
<evidence type="ECO:0000256" key="1">
    <source>
        <dbReference type="SAM" id="Phobius"/>
    </source>
</evidence>
<evidence type="ECO:0000313" key="3">
    <source>
        <dbReference type="Proteomes" id="UP000732105"/>
    </source>
</evidence>
<name>A0ABX1WXD6_9BACT</name>
<proteinExistence type="predicted"/>
<feature type="transmembrane region" description="Helical" evidence="1">
    <location>
        <begin position="39"/>
        <end position="56"/>
    </location>
</feature>
<dbReference type="RefSeq" id="WP_171596067.1">
    <property type="nucleotide sequence ID" value="NZ_RZNH01000022.1"/>
</dbReference>
<keyword evidence="1" id="KW-0472">Membrane</keyword>
<feature type="transmembrane region" description="Helical" evidence="1">
    <location>
        <begin position="160"/>
        <end position="180"/>
    </location>
</feature>
<keyword evidence="1" id="KW-1133">Transmembrane helix</keyword>
<reference evidence="2 3" key="1">
    <citation type="submission" date="2018-12" db="EMBL/GenBank/DDBJ databases">
        <title>Marinifilum JC070 sp. nov., a marine bacterium isolated from Yongle Blue Hole in the South China Sea.</title>
        <authorList>
            <person name="Fu T."/>
        </authorList>
    </citation>
    <scope>NUCLEOTIDE SEQUENCE [LARGE SCALE GENOMIC DNA]</scope>
    <source>
        <strain evidence="2 3">JC070</strain>
    </source>
</reference>